<dbReference type="EMBL" id="UZAM01002563">
    <property type="protein sequence ID" value="VDO86457.1"/>
    <property type="molecule type" value="Genomic_DNA"/>
</dbReference>
<reference evidence="1 2" key="2">
    <citation type="submission" date="2018-11" db="EMBL/GenBank/DDBJ databases">
        <authorList>
            <consortium name="Pathogen Informatics"/>
        </authorList>
    </citation>
    <scope>NUCLEOTIDE SEQUENCE [LARGE SCALE GENOMIC DNA]</scope>
</reference>
<dbReference type="AlphaFoldDB" id="A0A183IAK5"/>
<dbReference type="WBParaSite" id="SBAD_0000067201-mRNA-1">
    <property type="protein sequence ID" value="SBAD_0000067201-mRNA-1"/>
    <property type="gene ID" value="SBAD_0000067201"/>
</dbReference>
<name>A0A183IAK5_9BILA</name>
<evidence type="ECO:0000313" key="1">
    <source>
        <dbReference type="EMBL" id="VDO86457.1"/>
    </source>
</evidence>
<accession>A0A183IAK5</accession>
<proteinExistence type="predicted"/>
<protein>
    <submittedName>
        <fullName evidence="3">Type II toxin-antitoxin system PemK/MazF family toxin</fullName>
    </submittedName>
</protein>
<dbReference type="Proteomes" id="UP000270296">
    <property type="component" value="Unassembled WGS sequence"/>
</dbReference>
<sequence length="106" mass="11898">MSRPLNWQTVCCCLDITDHKGTLTPTTLIVDPSGTKAVCVKFPIDTAVPQLYIQADRAADDDDSFVTGLMTSQKLQHIRGRFRQVDCERLCGMNFLHQLEMVLSLL</sequence>
<organism evidence="3">
    <name type="scientific">Soboliphyme baturini</name>
    <dbReference type="NCBI Taxonomy" id="241478"/>
    <lineage>
        <taxon>Eukaryota</taxon>
        <taxon>Metazoa</taxon>
        <taxon>Ecdysozoa</taxon>
        <taxon>Nematoda</taxon>
        <taxon>Enoplea</taxon>
        <taxon>Dorylaimia</taxon>
        <taxon>Dioctophymatida</taxon>
        <taxon>Dioctophymatoidea</taxon>
        <taxon>Soboliphymatidae</taxon>
        <taxon>Soboliphyme</taxon>
    </lineage>
</organism>
<reference evidence="3" key="1">
    <citation type="submission" date="2016-06" db="UniProtKB">
        <authorList>
            <consortium name="WormBaseParasite"/>
        </authorList>
    </citation>
    <scope>IDENTIFICATION</scope>
</reference>
<keyword evidence="2" id="KW-1185">Reference proteome</keyword>
<evidence type="ECO:0000313" key="3">
    <source>
        <dbReference type="WBParaSite" id="SBAD_0000067201-mRNA-1"/>
    </source>
</evidence>
<evidence type="ECO:0000313" key="2">
    <source>
        <dbReference type="Proteomes" id="UP000270296"/>
    </source>
</evidence>
<gene>
    <name evidence="1" type="ORF">SBAD_LOCUS648</name>
</gene>